<comment type="caution">
    <text evidence="1">The sequence shown here is derived from an EMBL/GenBank/DDBJ whole genome shotgun (WGS) entry which is preliminary data.</text>
</comment>
<protein>
    <submittedName>
        <fullName evidence="1">Uncharacterized protein</fullName>
    </submittedName>
</protein>
<dbReference type="KEGG" id="crq:GCK72_016603"/>
<dbReference type="RefSeq" id="XP_053580497.1">
    <property type="nucleotide sequence ID" value="XM_053731584.1"/>
</dbReference>
<dbReference type="GeneID" id="78776361"/>
<dbReference type="CTD" id="78776361"/>
<gene>
    <name evidence="1" type="ORF">GCK72_016603</name>
</gene>
<name>A0A6A5G533_CAERE</name>
<dbReference type="Proteomes" id="UP000483820">
    <property type="component" value="Chromosome V"/>
</dbReference>
<organism evidence="1 2">
    <name type="scientific">Caenorhabditis remanei</name>
    <name type="common">Caenorhabditis vulgaris</name>
    <dbReference type="NCBI Taxonomy" id="31234"/>
    <lineage>
        <taxon>Eukaryota</taxon>
        <taxon>Metazoa</taxon>
        <taxon>Ecdysozoa</taxon>
        <taxon>Nematoda</taxon>
        <taxon>Chromadorea</taxon>
        <taxon>Rhabditida</taxon>
        <taxon>Rhabditina</taxon>
        <taxon>Rhabditomorpha</taxon>
        <taxon>Rhabditoidea</taxon>
        <taxon>Rhabditidae</taxon>
        <taxon>Peloderinae</taxon>
        <taxon>Caenorhabditis</taxon>
    </lineage>
</organism>
<dbReference type="AlphaFoldDB" id="A0A6A5G533"/>
<dbReference type="EMBL" id="WUAV01000005">
    <property type="protein sequence ID" value="KAF1750057.1"/>
    <property type="molecule type" value="Genomic_DNA"/>
</dbReference>
<proteinExistence type="predicted"/>
<sequence>MVGTRRLEALAVDDRWAGLVVLLLGDPHLLEGGEGSEDGSSDPDGVFALWWSDDLDLHGAEKRRKLEFERVETSYRNLRWGKSGDLLLHAISNSWVHGGSSGENGVGVQVLTDINVALHDGVVRSLVDSGGLHTQEGWLKMIGIE</sequence>
<evidence type="ECO:0000313" key="2">
    <source>
        <dbReference type="Proteomes" id="UP000483820"/>
    </source>
</evidence>
<reference evidence="1 2" key="1">
    <citation type="submission" date="2019-12" db="EMBL/GenBank/DDBJ databases">
        <title>Chromosome-level assembly of the Caenorhabditis remanei genome.</title>
        <authorList>
            <person name="Teterina A.A."/>
            <person name="Willis J.H."/>
            <person name="Phillips P.C."/>
        </authorList>
    </citation>
    <scope>NUCLEOTIDE SEQUENCE [LARGE SCALE GENOMIC DNA]</scope>
    <source>
        <strain evidence="1 2">PX506</strain>
        <tissue evidence="1">Whole organism</tissue>
    </source>
</reference>
<evidence type="ECO:0000313" key="1">
    <source>
        <dbReference type="EMBL" id="KAF1750057.1"/>
    </source>
</evidence>
<accession>A0A6A5G533</accession>